<feature type="region of interest" description="Disordered" evidence="1">
    <location>
        <begin position="1"/>
        <end position="20"/>
    </location>
</feature>
<reference evidence="3" key="1">
    <citation type="journal article" date="2005" name="BMC Biol.">
        <title>The sequence of rice chromosomes 11 and 12, rich in disease resistance genes and recent gene duplications.</title>
        <authorList>
            <consortium name="The rice chromosomes 11 and 12 sequencing consortia"/>
        </authorList>
    </citation>
    <scope>NUCLEOTIDE SEQUENCE [LARGE SCALE GENOMIC DNA]</scope>
</reference>
<feature type="region of interest" description="Disordered" evidence="1">
    <location>
        <begin position="58"/>
        <end position="101"/>
    </location>
</feature>
<dbReference type="OrthoDB" id="251770at2759"/>
<sequence length="224" mass="23564">MNPAASVLGNGLEHADPPSGAAAVCLGRRERAATAAAEATATTAPVAATTTTAPIAATTTMTMTSGRSAACNRGAGRWRGAAGPRGRAGAGASSPPSTVDAPHHLLAAHDRLLARRLRTLVVSQRWFEDCLKEGRRLPKKPYMLESGEEAGLVPELPTFPRSRSKKNASMEDICLKELPDDFCNTSYTTDVLVVADSGSDCEHQRWSDSSLLKEVLQVLLVGGT</sequence>
<reference evidence="3" key="3">
    <citation type="submission" date="2006-01" db="EMBL/GenBank/DDBJ databases">
        <authorList>
            <person name="Buell R."/>
        </authorList>
    </citation>
    <scope>NUCLEOTIDE SEQUENCE</scope>
</reference>
<protein>
    <submittedName>
        <fullName evidence="3">Expressed protein</fullName>
    </submittedName>
</protein>
<dbReference type="InterPro" id="IPR036420">
    <property type="entry name" value="BRCT_dom_sf"/>
</dbReference>
<accession>Q2QUW7</accession>
<organism evidence="3">
    <name type="scientific">Oryza sativa subsp. japonica</name>
    <name type="common">Rice</name>
    <dbReference type="NCBI Taxonomy" id="39947"/>
    <lineage>
        <taxon>Eukaryota</taxon>
        <taxon>Viridiplantae</taxon>
        <taxon>Streptophyta</taxon>
        <taxon>Embryophyta</taxon>
        <taxon>Tracheophyta</taxon>
        <taxon>Spermatophyta</taxon>
        <taxon>Magnoliopsida</taxon>
        <taxon>Liliopsida</taxon>
        <taxon>Poales</taxon>
        <taxon>Poaceae</taxon>
        <taxon>BOP clade</taxon>
        <taxon>Oryzoideae</taxon>
        <taxon>Oryzeae</taxon>
        <taxon>Oryzinae</taxon>
        <taxon>Oryza</taxon>
        <taxon>Oryza sativa</taxon>
    </lineage>
</organism>
<dbReference type="Gene3D" id="3.40.50.10190">
    <property type="entry name" value="BRCT domain"/>
    <property type="match status" value="1"/>
</dbReference>
<evidence type="ECO:0000259" key="2">
    <source>
        <dbReference type="PROSITE" id="PS50172"/>
    </source>
</evidence>
<feature type="compositionally biased region" description="Low complexity" evidence="1">
    <location>
        <begin position="58"/>
        <end position="92"/>
    </location>
</feature>
<dbReference type="PANTHER" id="PTHR47776">
    <property type="entry name" value="F5A8.9 PROTEIN"/>
    <property type="match status" value="1"/>
</dbReference>
<dbReference type="AlphaFoldDB" id="Q2QUW7"/>
<evidence type="ECO:0000256" key="1">
    <source>
        <dbReference type="SAM" id="MobiDB-lite"/>
    </source>
</evidence>
<dbReference type="EMBL" id="DP000011">
    <property type="protein sequence ID" value="ABA96914.2"/>
    <property type="molecule type" value="Genomic_DNA"/>
</dbReference>
<reference evidence="3" key="2">
    <citation type="submission" date="2005-04" db="EMBL/GenBank/DDBJ databases">
        <authorList>
            <person name="Buell C.R."/>
            <person name="Wing R.A."/>
            <person name="McCombie W.A."/>
            <person name="Ouyang S."/>
        </authorList>
    </citation>
    <scope>NUCLEOTIDE SEQUENCE</scope>
</reference>
<feature type="domain" description="BRCT" evidence="2">
    <location>
        <begin position="91"/>
        <end position="144"/>
    </location>
</feature>
<dbReference type="PROSITE" id="PS50172">
    <property type="entry name" value="BRCT"/>
    <property type="match status" value="1"/>
</dbReference>
<dbReference type="SUPFAM" id="SSF52113">
    <property type="entry name" value="BRCT domain"/>
    <property type="match status" value="1"/>
</dbReference>
<evidence type="ECO:0000313" key="3">
    <source>
        <dbReference type="EMBL" id="ABA96914.2"/>
    </source>
</evidence>
<name>Q2QUW7_ORYSJ</name>
<dbReference type="PANTHER" id="PTHR47776:SF2">
    <property type="entry name" value="RING-TYPE E3 UBIQUITIN TRANSFERASE BRCA1"/>
    <property type="match status" value="1"/>
</dbReference>
<gene>
    <name evidence="3" type="ordered locus">LOC_Os12g14840</name>
</gene>
<proteinExistence type="predicted"/>
<dbReference type="InterPro" id="IPR001357">
    <property type="entry name" value="BRCT_dom"/>
</dbReference>